<dbReference type="AlphaFoldDB" id="A0A0B7AF12"/>
<dbReference type="EMBL" id="HACG01031776">
    <property type="protein sequence ID" value="CEK78641.1"/>
    <property type="molecule type" value="Transcribed_RNA"/>
</dbReference>
<name>A0A0B7AF12_9EUPU</name>
<reference evidence="1" key="1">
    <citation type="submission" date="2014-12" db="EMBL/GenBank/DDBJ databases">
        <title>Insight into the proteome of Arion vulgaris.</title>
        <authorList>
            <person name="Aradska J."/>
            <person name="Bulat T."/>
            <person name="Smidak R."/>
            <person name="Sarate P."/>
            <person name="Gangsoo J."/>
            <person name="Sialana F."/>
            <person name="Bilban M."/>
            <person name="Lubec G."/>
        </authorList>
    </citation>
    <scope>NUCLEOTIDE SEQUENCE</scope>
    <source>
        <tissue evidence="1">Skin</tissue>
    </source>
</reference>
<gene>
    <name evidence="1" type="primary">ORF111234</name>
</gene>
<organism evidence="1">
    <name type="scientific">Arion vulgaris</name>
    <dbReference type="NCBI Taxonomy" id="1028688"/>
    <lineage>
        <taxon>Eukaryota</taxon>
        <taxon>Metazoa</taxon>
        <taxon>Spiralia</taxon>
        <taxon>Lophotrochozoa</taxon>
        <taxon>Mollusca</taxon>
        <taxon>Gastropoda</taxon>
        <taxon>Heterobranchia</taxon>
        <taxon>Euthyneura</taxon>
        <taxon>Panpulmonata</taxon>
        <taxon>Eupulmonata</taxon>
        <taxon>Stylommatophora</taxon>
        <taxon>Helicina</taxon>
        <taxon>Arionoidea</taxon>
        <taxon>Arionidae</taxon>
        <taxon>Arion</taxon>
    </lineage>
</organism>
<protein>
    <submittedName>
        <fullName evidence="1">Uncharacterized protein</fullName>
    </submittedName>
</protein>
<proteinExistence type="predicted"/>
<sequence>MGFTLHLIQIKREPYGDQMAAVRMCEETRDWFDNEAGSQKRLYSVTLSV</sequence>
<evidence type="ECO:0000313" key="1">
    <source>
        <dbReference type="EMBL" id="CEK78641.1"/>
    </source>
</evidence>
<accession>A0A0B7AF12</accession>